<dbReference type="InterPro" id="IPR001544">
    <property type="entry name" value="Aminotrans_IV"/>
</dbReference>
<dbReference type="GO" id="GO:0003824">
    <property type="term" value="F:catalytic activity"/>
    <property type="evidence" value="ECO:0007669"/>
    <property type="project" value="InterPro"/>
</dbReference>
<protein>
    <submittedName>
        <fullName evidence="1">Thioredoxin-like protein</fullName>
    </submittedName>
</protein>
<comment type="caution">
    <text evidence="1">The sequence shown here is derived from an EMBL/GenBank/DDBJ whole genome shotgun (WGS) entry which is preliminary data.</text>
</comment>
<dbReference type="PANTHER" id="PTHR47703:SF2">
    <property type="entry name" value="D-AMINOACID AMINOTRANSFERASE-LIKE PLP-DEPENDENT ENZYMES SUPERFAMILY PROTEIN"/>
    <property type="match status" value="1"/>
</dbReference>
<dbReference type="Proteomes" id="UP000237271">
    <property type="component" value="Unassembled WGS sequence"/>
</dbReference>
<keyword evidence="2" id="KW-1185">Reference proteome</keyword>
<gene>
    <name evidence="1" type="ORF">PHPALM_20955</name>
</gene>
<evidence type="ECO:0000313" key="1">
    <source>
        <dbReference type="EMBL" id="POM63615.1"/>
    </source>
</evidence>
<dbReference type="OrthoDB" id="59470at2759"/>
<dbReference type="SUPFAM" id="SSF56752">
    <property type="entry name" value="D-aminoacid aminotransferase-like PLP-dependent enzymes"/>
    <property type="match status" value="1"/>
</dbReference>
<name>A0A2P4XDK6_9STRA</name>
<dbReference type="InterPro" id="IPR036038">
    <property type="entry name" value="Aminotransferase-like"/>
</dbReference>
<reference evidence="1 2" key="1">
    <citation type="journal article" date="2017" name="Genome Biol. Evol.">
        <title>Phytophthora megakarya and P. palmivora, closely related causal agents of cacao black pod rot, underwent increases in genome sizes and gene numbers by different mechanisms.</title>
        <authorList>
            <person name="Ali S.S."/>
            <person name="Shao J."/>
            <person name="Lary D.J."/>
            <person name="Kronmiller B."/>
            <person name="Shen D."/>
            <person name="Strem M.D."/>
            <person name="Amoako-Attah I."/>
            <person name="Akrofi A.Y."/>
            <person name="Begoude B.A."/>
            <person name="Ten Hoopen G.M."/>
            <person name="Coulibaly K."/>
            <person name="Kebe B.I."/>
            <person name="Melnick R.L."/>
            <person name="Guiltinan M.J."/>
            <person name="Tyler B.M."/>
            <person name="Meinhardt L.W."/>
            <person name="Bailey B.A."/>
        </authorList>
    </citation>
    <scope>NUCLEOTIDE SEQUENCE [LARGE SCALE GENOMIC DNA]</scope>
    <source>
        <strain evidence="2">sbr112.9</strain>
    </source>
</reference>
<dbReference type="EMBL" id="NCKW01011380">
    <property type="protein sequence ID" value="POM63615.1"/>
    <property type="molecule type" value="Genomic_DNA"/>
</dbReference>
<dbReference type="Pfam" id="PF01063">
    <property type="entry name" value="Aminotran_4"/>
    <property type="match status" value="1"/>
</dbReference>
<accession>A0A2P4XDK6</accession>
<proteinExistence type="predicted"/>
<sequence length="116" mass="12842">MKIDETDIVDLTVKEGTLYTADDGVLKGSTRELVLKACRDLSIPVILEAPKLSERDLWQAAFVTSAVRVVVDVTRLLCEGEVGEKKVLQETSIPSGKSGFTQRIRDQILAKCMYLD</sequence>
<organism evidence="1 2">
    <name type="scientific">Phytophthora palmivora</name>
    <dbReference type="NCBI Taxonomy" id="4796"/>
    <lineage>
        <taxon>Eukaryota</taxon>
        <taxon>Sar</taxon>
        <taxon>Stramenopiles</taxon>
        <taxon>Oomycota</taxon>
        <taxon>Peronosporomycetes</taxon>
        <taxon>Peronosporales</taxon>
        <taxon>Peronosporaceae</taxon>
        <taxon>Phytophthora</taxon>
    </lineage>
</organism>
<dbReference type="Gene3D" id="3.20.10.10">
    <property type="entry name" value="D-amino Acid Aminotransferase, subunit A, domain 2"/>
    <property type="match status" value="1"/>
</dbReference>
<dbReference type="PANTHER" id="PTHR47703">
    <property type="entry name" value="D-AMINOACID AMINOTRANSFERASE-LIKE PLP-DEPENDENT ENZYMES SUPERFAMILY PROTEIN"/>
    <property type="match status" value="1"/>
</dbReference>
<dbReference type="InterPro" id="IPR043132">
    <property type="entry name" value="BCAT-like_C"/>
</dbReference>
<evidence type="ECO:0000313" key="2">
    <source>
        <dbReference type="Proteomes" id="UP000237271"/>
    </source>
</evidence>
<dbReference type="AlphaFoldDB" id="A0A2P4XDK6"/>